<protein>
    <recommendedName>
        <fullName evidence="5">Acid phosphatase</fullName>
    </recommendedName>
</protein>
<dbReference type="RefSeq" id="WP_259311634.1">
    <property type="nucleotide sequence ID" value="NZ_CP087164.1"/>
</dbReference>
<evidence type="ECO:0000256" key="2">
    <source>
        <dbReference type="SAM" id="SignalP"/>
    </source>
</evidence>
<sequence length="243" mass="26199">MPPLRRLALPAFIAIACLPAPAAQADTPVSTVRPTGVGLPILDDTTSLQAGDGAGLIAALREYHDSGRYRRDLETVNGAARRFLRRQLTRRSPAARRPAIVLDVDETALSNWATLSAGDFGARPVDAALADQPAPAIASTLALYRDARRRHVAVFFVTGRSPQARASTLRNLRAAGYDRGWSGAAFRPRGVDTTPFKRGARARIERRGYTILANVGDQQSDLAGGHARRAFKLPNPFYVIAGH</sequence>
<evidence type="ECO:0000256" key="1">
    <source>
        <dbReference type="ARBA" id="ARBA00022729"/>
    </source>
</evidence>
<dbReference type="Proteomes" id="UP001162834">
    <property type="component" value="Chromosome"/>
</dbReference>
<evidence type="ECO:0008006" key="5">
    <source>
        <dbReference type="Google" id="ProtNLM"/>
    </source>
</evidence>
<proteinExistence type="predicted"/>
<evidence type="ECO:0000313" key="3">
    <source>
        <dbReference type="EMBL" id="UGS37584.1"/>
    </source>
</evidence>
<dbReference type="EMBL" id="CP087164">
    <property type="protein sequence ID" value="UGS37584.1"/>
    <property type="molecule type" value="Genomic_DNA"/>
</dbReference>
<dbReference type="InterPro" id="IPR023214">
    <property type="entry name" value="HAD_sf"/>
</dbReference>
<feature type="chain" id="PRO_5038672955" description="Acid phosphatase" evidence="2">
    <location>
        <begin position="23"/>
        <end position="243"/>
    </location>
</feature>
<dbReference type="InterPro" id="IPR005519">
    <property type="entry name" value="Acid_phosphat_B-like"/>
</dbReference>
<keyword evidence="4" id="KW-1185">Reference proteome</keyword>
<dbReference type="PANTHER" id="PTHR31284">
    <property type="entry name" value="ACID PHOSPHATASE-LIKE PROTEIN"/>
    <property type="match status" value="1"/>
</dbReference>
<dbReference type="PROSITE" id="PS51257">
    <property type="entry name" value="PROKAR_LIPOPROTEIN"/>
    <property type="match status" value="1"/>
</dbReference>
<gene>
    <name evidence="3" type="ORF">DSM104329_04001</name>
</gene>
<feature type="signal peptide" evidence="2">
    <location>
        <begin position="1"/>
        <end position="22"/>
    </location>
</feature>
<dbReference type="SUPFAM" id="SSF56784">
    <property type="entry name" value="HAD-like"/>
    <property type="match status" value="1"/>
</dbReference>
<dbReference type="Pfam" id="PF03767">
    <property type="entry name" value="Acid_phosphat_B"/>
    <property type="match status" value="1"/>
</dbReference>
<evidence type="ECO:0000313" key="4">
    <source>
        <dbReference type="Proteomes" id="UP001162834"/>
    </source>
</evidence>
<reference evidence="3" key="1">
    <citation type="journal article" date="2022" name="Int. J. Syst. Evol. Microbiol.">
        <title>Pseudomonas aegrilactucae sp. nov. and Pseudomonas morbosilactucae sp. nov., pathogens causing bacterial rot of lettuce in Japan.</title>
        <authorList>
            <person name="Sawada H."/>
            <person name="Fujikawa T."/>
            <person name="Satou M."/>
        </authorList>
    </citation>
    <scope>NUCLEOTIDE SEQUENCE</scope>
    <source>
        <strain evidence="3">0166_1</strain>
    </source>
</reference>
<dbReference type="PANTHER" id="PTHR31284:SF10">
    <property type="entry name" value="ACID PHOSPHATASE-LIKE PROTEIN"/>
    <property type="match status" value="1"/>
</dbReference>
<dbReference type="InterPro" id="IPR036412">
    <property type="entry name" value="HAD-like_sf"/>
</dbReference>
<keyword evidence="1 2" id="KW-0732">Signal</keyword>
<accession>A0A9E6XZZ5</accession>
<dbReference type="Gene3D" id="3.40.50.1000">
    <property type="entry name" value="HAD superfamily/HAD-like"/>
    <property type="match status" value="1"/>
</dbReference>
<name>A0A9E6XZZ5_9ACTN</name>
<dbReference type="KEGG" id="sbae:DSM104329_04001"/>
<dbReference type="AlphaFoldDB" id="A0A9E6XZZ5"/>
<organism evidence="3 4">
    <name type="scientific">Capillimicrobium parvum</name>
    <dbReference type="NCBI Taxonomy" id="2884022"/>
    <lineage>
        <taxon>Bacteria</taxon>
        <taxon>Bacillati</taxon>
        <taxon>Actinomycetota</taxon>
        <taxon>Thermoleophilia</taxon>
        <taxon>Solirubrobacterales</taxon>
        <taxon>Capillimicrobiaceae</taxon>
        <taxon>Capillimicrobium</taxon>
    </lineage>
</organism>